<dbReference type="PROSITE" id="PS50977">
    <property type="entry name" value="HTH_TETR_2"/>
    <property type="match status" value="1"/>
</dbReference>
<dbReference type="InterPro" id="IPR009057">
    <property type="entry name" value="Homeodomain-like_sf"/>
</dbReference>
<evidence type="ECO:0000259" key="3">
    <source>
        <dbReference type="PROSITE" id="PS50977"/>
    </source>
</evidence>
<sequence length="225" mass="25669">MTDIKGIWQDETLEPNKRKLLDAALVEFSGKGYERGSTNQIVQNAGVSKGMLFHFFGNKKGLFLAIVDACIERFFACIQARMETAPQDFFARFLHVHQAKMALFAEEPAIYQMAVATFFDYPEECRAEIEDREAQFNARYLPLFLDQVDTSLIKAQFDPQKALHFLLSAVEALTQKYVRENYDANDKGFAHVQSFFAELESYMDMMKVGLYKHSDSGAQRGKNNG</sequence>
<dbReference type="Proteomes" id="UP000036061">
    <property type="component" value="Chromosome"/>
</dbReference>
<dbReference type="InterPro" id="IPR050109">
    <property type="entry name" value="HTH-type_TetR-like_transc_reg"/>
</dbReference>
<dbReference type="Gene3D" id="1.10.10.60">
    <property type="entry name" value="Homeodomain-like"/>
    <property type="match status" value="1"/>
</dbReference>
<reference evidence="4 5" key="1">
    <citation type="journal article" date="2015" name="Genome Announc.">
        <title>Draft Genome Sequence of Brevibacillus brevis DZQ7, a Plant Growth-Promoting Rhizobacterium with Broad-Spectrum Antimicrobial Activity.</title>
        <authorList>
            <person name="Hou Q."/>
            <person name="Wang C."/>
            <person name="Hou X."/>
            <person name="Xia Z."/>
            <person name="Ye J."/>
            <person name="Liu K."/>
            <person name="Liu H."/>
            <person name="Wang J."/>
            <person name="Guo H."/>
            <person name="Yu X."/>
            <person name="Yang Y."/>
            <person name="Du B."/>
            <person name="Ding Y."/>
        </authorList>
    </citation>
    <scope>NUCLEOTIDE SEQUENCE [LARGE SCALE GENOMIC DNA]</scope>
    <source>
        <strain evidence="4 5">DZQ7</strain>
    </source>
</reference>
<dbReference type="InterPro" id="IPR023772">
    <property type="entry name" value="DNA-bd_HTH_TetR-type_CS"/>
</dbReference>
<dbReference type="EMBL" id="CP030117">
    <property type="protein sequence ID" value="AWX57887.1"/>
    <property type="molecule type" value="Genomic_DNA"/>
</dbReference>
<evidence type="ECO:0000313" key="5">
    <source>
        <dbReference type="Proteomes" id="UP000036061"/>
    </source>
</evidence>
<dbReference type="PANTHER" id="PTHR30055:SF226">
    <property type="entry name" value="HTH-TYPE TRANSCRIPTIONAL REGULATOR PKSA"/>
    <property type="match status" value="1"/>
</dbReference>
<dbReference type="Pfam" id="PF00440">
    <property type="entry name" value="TetR_N"/>
    <property type="match status" value="1"/>
</dbReference>
<keyword evidence="1 2" id="KW-0238">DNA-binding</keyword>
<name>A0A2Z4MMY3_BREBE</name>
<dbReference type="RefSeq" id="WP_048034403.1">
    <property type="nucleotide sequence ID" value="NZ_CP030117.1"/>
</dbReference>
<gene>
    <name evidence="4" type="ORF">AB432_023880</name>
</gene>
<dbReference type="SUPFAM" id="SSF46689">
    <property type="entry name" value="Homeodomain-like"/>
    <property type="match status" value="1"/>
</dbReference>
<proteinExistence type="predicted"/>
<dbReference type="SUPFAM" id="SSF48498">
    <property type="entry name" value="Tetracyclin repressor-like, C-terminal domain"/>
    <property type="match status" value="1"/>
</dbReference>
<dbReference type="PANTHER" id="PTHR30055">
    <property type="entry name" value="HTH-TYPE TRANSCRIPTIONAL REGULATOR RUTR"/>
    <property type="match status" value="1"/>
</dbReference>
<dbReference type="AlphaFoldDB" id="A0A2Z4MMY3"/>
<evidence type="ECO:0000256" key="1">
    <source>
        <dbReference type="ARBA" id="ARBA00023125"/>
    </source>
</evidence>
<dbReference type="InterPro" id="IPR036271">
    <property type="entry name" value="Tet_transcr_reg_TetR-rel_C_sf"/>
</dbReference>
<dbReference type="PROSITE" id="PS01081">
    <property type="entry name" value="HTH_TETR_1"/>
    <property type="match status" value="1"/>
</dbReference>
<feature type="domain" description="HTH tetR-type" evidence="3">
    <location>
        <begin position="14"/>
        <end position="74"/>
    </location>
</feature>
<dbReference type="GO" id="GO:0000976">
    <property type="term" value="F:transcription cis-regulatory region binding"/>
    <property type="evidence" value="ECO:0007669"/>
    <property type="project" value="TreeGrafter"/>
</dbReference>
<accession>A0A2Z4MMY3</accession>
<protein>
    <submittedName>
        <fullName evidence="4">TetR/AcrR family transcriptional regulator</fullName>
    </submittedName>
</protein>
<organism evidence="4 5">
    <name type="scientific">Brevibacillus brevis</name>
    <name type="common">Bacillus brevis</name>
    <dbReference type="NCBI Taxonomy" id="1393"/>
    <lineage>
        <taxon>Bacteria</taxon>
        <taxon>Bacillati</taxon>
        <taxon>Bacillota</taxon>
        <taxon>Bacilli</taxon>
        <taxon>Bacillales</taxon>
        <taxon>Paenibacillaceae</taxon>
        <taxon>Brevibacillus</taxon>
    </lineage>
</organism>
<dbReference type="GO" id="GO:0003700">
    <property type="term" value="F:DNA-binding transcription factor activity"/>
    <property type="evidence" value="ECO:0007669"/>
    <property type="project" value="TreeGrafter"/>
</dbReference>
<evidence type="ECO:0000256" key="2">
    <source>
        <dbReference type="PROSITE-ProRule" id="PRU00335"/>
    </source>
</evidence>
<dbReference type="PRINTS" id="PR00455">
    <property type="entry name" value="HTHTETR"/>
</dbReference>
<dbReference type="Gene3D" id="1.10.357.10">
    <property type="entry name" value="Tetracycline Repressor, domain 2"/>
    <property type="match status" value="1"/>
</dbReference>
<evidence type="ECO:0000313" key="4">
    <source>
        <dbReference type="EMBL" id="AWX57887.1"/>
    </source>
</evidence>
<feature type="DNA-binding region" description="H-T-H motif" evidence="2">
    <location>
        <begin position="37"/>
        <end position="56"/>
    </location>
</feature>
<dbReference type="InterPro" id="IPR001647">
    <property type="entry name" value="HTH_TetR"/>
</dbReference>